<dbReference type="InterPro" id="IPR053363">
    <property type="entry name" value="Leaf_patterning_domain"/>
</dbReference>
<dbReference type="SMART" id="SM01256">
    <property type="entry name" value="KNOX2"/>
    <property type="match status" value="1"/>
</dbReference>
<evidence type="ECO:0000313" key="5">
    <source>
        <dbReference type="EMBL" id="KAL2459624.1"/>
    </source>
</evidence>
<sequence length="145" mass="16678">MVWENMERHEQEEKDYSINGDEISVNEDDQIISNILKKKISCHSLYGLLLDSHLDCLKMCSGNEGIRCIDTNVAAATQLLHSLSTAESDQLELDQFMEAYCNTLKKLKEALEEPQKESMEFINYMHSQLKELMDNKSSGDSREVR</sequence>
<dbReference type="SMART" id="SM01255">
    <property type="entry name" value="KNOX1"/>
    <property type="match status" value="1"/>
</dbReference>
<evidence type="ECO:0000256" key="2">
    <source>
        <dbReference type="ARBA" id="ARBA00023242"/>
    </source>
</evidence>
<keyword evidence="6" id="KW-1185">Reference proteome</keyword>
<organism evidence="5 6">
    <name type="scientific">Forsythia ovata</name>
    <dbReference type="NCBI Taxonomy" id="205694"/>
    <lineage>
        <taxon>Eukaryota</taxon>
        <taxon>Viridiplantae</taxon>
        <taxon>Streptophyta</taxon>
        <taxon>Embryophyta</taxon>
        <taxon>Tracheophyta</taxon>
        <taxon>Spermatophyta</taxon>
        <taxon>Magnoliopsida</taxon>
        <taxon>eudicotyledons</taxon>
        <taxon>Gunneridae</taxon>
        <taxon>Pentapetalae</taxon>
        <taxon>asterids</taxon>
        <taxon>lamiids</taxon>
        <taxon>Lamiales</taxon>
        <taxon>Oleaceae</taxon>
        <taxon>Forsythieae</taxon>
        <taxon>Forsythia</taxon>
    </lineage>
</organism>
<dbReference type="GO" id="GO:0005634">
    <property type="term" value="C:nucleus"/>
    <property type="evidence" value="ECO:0007669"/>
    <property type="project" value="UniProtKB-SubCell"/>
</dbReference>
<accession>A0ABD1P916</accession>
<dbReference type="EMBL" id="JBFOLJ010000022">
    <property type="protein sequence ID" value="KAL2459624.1"/>
    <property type="molecule type" value="Genomic_DNA"/>
</dbReference>
<gene>
    <name evidence="5" type="ORF">Fot_54873</name>
</gene>
<evidence type="ECO:0000259" key="4">
    <source>
        <dbReference type="SMART" id="SM01256"/>
    </source>
</evidence>
<feature type="domain" description="KNOX2" evidence="4">
    <location>
        <begin position="82"/>
        <end position="134"/>
    </location>
</feature>
<dbReference type="InterPro" id="IPR005540">
    <property type="entry name" value="KNOX1"/>
</dbReference>
<name>A0ABD1P916_9LAMI</name>
<dbReference type="AlphaFoldDB" id="A0ABD1P916"/>
<dbReference type="PANTHER" id="PTHR48268">
    <property type="entry name" value="HOMEOBOX PROTEIN KNOTTED-1-LIKE 6 ISOFORM X1"/>
    <property type="match status" value="1"/>
</dbReference>
<evidence type="ECO:0000259" key="3">
    <source>
        <dbReference type="SMART" id="SM01255"/>
    </source>
</evidence>
<evidence type="ECO:0000256" key="1">
    <source>
        <dbReference type="ARBA" id="ARBA00004123"/>
    </source>
</evidence>
<evidence type="ECO:0000313" key="6">
    <source>
        <dbReference type="Proteomes" id="UP001604277"/>
    </source>
</evidence>
<dbReference type="InterPro" id="IPR005541">
    <property type="entry name" value="KNOX2"/>
</dbReference>
<comment type="caution">
    <text evidence="5">The sequence shown here is derived from an EMBL/GenBank/DDBJ whole genome shotgun (WGS) entry which is preliminary data.</text>
</comment>
<keyword evidence="2" id="KW-0539">Nucleus</keyword>
<dbReference type="PANTHER" id="PTHR48268:SF2">
    <property type="entry name" value="PROTEIN KNATM"/>
    <property type="match status" value="1"/>
</dbReference>
<dbReference type="Proteomes" id="UP001604277">
    <property type="component" value="Unassembled WGS sequence"/>
</dbReference>
<proteinExistence type="predicted"/>
<reference evidence="6" key="1">
    <citation type="submission" date="2024-07" db="EMBL/GenBank/DDBJ databases">
        <title>Two chromosome-level genome assemblies of Korean endemic species Abeliophyllum distichum and Forsythia ovata (Oleaceae).</title>
        <authorList>
            <person name="Jang H."/>
        </authorList>
    </citation>
    <scope>NUCLEOTIDE SEQUENCE [LARGE SCALE GENOMIC DNA]</scope>
</reference>
<comment type="subcellular location">
    <subcellularLocation>
        <location evidence="1">Nucleus</location>
    </subcellularLocation>
</comment>
<feature type="domain" description="KNOX1" evidence="3">
    <location>
        <begin position="34"/>
        <end position="78"/>
    </location>
</feature>
<protein>
    <submittedName>
        <fullName evidence="5">Homeobox protein knotted-1-like 12</fullName>
    </submittedName>
</protein>
<dbReference type="Pfam" id="PF03791">
    <property type="entry name" value="KNOX2"/>
    <property type="match status" value="1"/>
</dbReference>